<comment type="caution">
    <text evidence="1">The sequence shown here is derived from an EMBL/GenBank/DDBJ whole genome shotgun (WGS) entry which is preliminary data.</text>
</comment>
<dbReference type="Proteomes" id="UP000028493">
    <property type="component" value="Unassembled WGS sequence"/>
</dbReference>
<dbReference type="AntiFam" id="ANF00011">
    <property type="entry name" value="tRNA translation"/>
</dbReference>
<gene>
    <name evidence="1" type="ORF">XBKB1_1620003</name>
</gene>
<dbReference type="HOGENOM" id="CLU_205743_0_0_6"/>
<reference evidence="1" key="1">
    <citation type="submission" date="2013-07" db="EMBL/GenBank/DDBJ databases">
        <title>Sub-species coevolution in mutualistic symbiosis.</title>
        <authorList>
            <person name="Murfin K."/>
            <person name="Klassen J."/>
            <person name="Lee M."/>
            <person name="Forst S."/>
            <person name="Stock P."/>
            <person name="Goodrich-Blair H."/>
        </authorList>
    </citation>
    <scope>NUCLEOTIDE SEQUENCE [LARGE SCALE GENOMIC DNA]</scope>
    <source>
        <strain evidence="1">Kraussei Becker Underwood</strain>
    </source>
</reference>
<dbReference type="AlphaFoldDB" id="A0A077PRA4"/>
<name>A0A077PRA4_XENBV</name>
<accession>A0A077PRA4</accession>
<evidence type="ECO:0000313" key="1">
    <source>
        <dbReference type="EMBL" id="CDH23256.1"/>
    </source>
</evidence>
<sequence>MPGSKPGALPLGDTPPEYHHLFSIIWLGYLDSNQGMPGSKPGALPLGDTPPENNTLKLKLLFEITF</sequence>
<dbReference type="EMBL" id="CBSZ010000071">
    <property type="protein sequence ID" value="CDH23256.1"/>
    <property type="molecule type" value="Genomic_DNA"/>
</dbReference>
<organism evidence="1">
    <name type="scientific">Xenorhabdus bovienii str. kraussei Becker Underwood</name>
    <dbReference type="NCBI Taxonomy" id="1398204"/>
    <lineage>
        <taxon>Bacteria</taxon>
        <taxon>Pseudomonadati</taxon>
        <taxon>Pseudomonadota</taxon>
        <taxon>Gammaproteobacteria</taxon>
        <taxon>Enterobacterales</taxon>
        <taxon>Morganellaceae</taxon>
        <taxon>Xenorhabdus</taxon>
    </lineage>
</organism>
<proteinExistence type="predicted"/>
<protein>
    <submittedName>
        <fullName evidence="1">Uncharacterized protein</fullName>
    </submittedName>
</protein>